<evidence type="ECO:0000313" key="4">
    <source>
        <dbReference type="EMBL" id="OWK47229.1"/>
    </source>
</evidence>
<dbReference type="PRINTS" id="PR00080">
    <property type="entry name" value="SDRFAMILY"/>
</dbReference>
<dbReference type="RefSeq" id="WP_088252362.1">
    <property type="nucleotide sequence ID" value="NZ_NIDE01000001.1"/>
</dbReference>
<protein>
    <submittedName>
        <fullName evidence="4">Short-chain dehydrogenase/reductase SDR</fullName>
    </submittedName>
</protein>
<sequence>MSNLSGKVAVVTGGGSGVGKAVAALFLKQGAKVVIAGRDAAKLQAAAAELAGGDSLRAVPTDVTDAAQCQTLIQKATEAFGRVDILVNNAGTNIKARTFRELTPDSWDKMIRANMDGAFYCTRAVLTQMLERRDGVIVNVVSVAGKRANPLGGAAYVAAKFGMGAIGLVLANEEKDSGVRVSNIYPGEIDTPILAQRPRPVTDDQRATILKPEDVAEAVAFVAALPARVSIPELVIKPTVQQYF</sequence>
<accession>A0A225ED33</accession>
<dbReference type="InterPro" id="IPR050259">
    <property type="entry name" value="SDR"/>
</dbReference>
<dbReference type="Gene3D" id="3.40.50.720">
    <property type="entry name" value="NAD(P)-binding Rossmann-like Domain"/>
    <property type="match status" value="1"/>
</dbReference>
<keyword evidence="5" id="KW-1185">Reference proteome</keyword>
<dbReference type="FunFam" id="3.40.50.720:FF:000084">
    <property type="entry name" value="Short-chain dehydrogenase reductase"/>
    <property type="match status" value="1"/>
</dbReference>
<dbReference type="InterPro" id="IPR002347">
    <property type="entry name" value="SDR_fam"/>
</dbReference>
<evidence type="ECO:0000256" key="1">
    <source>
        <dbReference type="ARBA" id="ARBA00006484"/>
    </source>
</evidence>
<dbReference type="Proteomes" id="UP000214646">
    <property type="component" value="Unassembled WGS sequence"/>
</dbReference>
<evidence type="ECO:0000313" key="5">
    <source>
        <dbReference type="Proteomes" id="UP000214646"/>
    </source>
</evidence>
<dbReference type="PROSITE" id="PS00061">
    <property type="entry name" value="ADH_SHORT"/>
    <property type="match status" value="1"/>
</dbReference>
<dbReference type="SMART" id="SM00822">
    <property type="entry name" value="PKS_KR"/>
    <property type="match status" value="1"/>
</dbReference>
<dbReference type="CDD" id="cd05233">
    <property type="entry name" value="SDR_c"/>
    <property type="match status" value="1"/>
</dbReference>
<organism evidence="4 5">
    <name type="scientific">Fimbriiglobus ruber</name>
    <dbReference type="NCBI Taxonomy" id="1908690"/>
    <lineage>
        <taxon>Bacteria</taxon>
        <taxon>Pseudomonadati</taxon>
        <taxon>Planctomycetota</taxon>
        <taxon>Planctomycetia</taxon>
        <taxon>Gemmatales</taxon>
        <taxon>Gemmataceae</taxon>
        <taxon>Fimbriiglobus</taxon>
    </lineage>
</organism>
<dbReference type="PRINTS" id="PR00081">
    <property type="entry name" value="GDHRDH"/>
</dbReference>
<dbReference type="PANTHER" id="PTHR42879">
    <property type="entry name" value="3-OXOACYL-(ACYL-CARRIER-PROTEIN) REDUCTASE"/>
    <property type="match status" value="1"/>
</dbReference>
<dbReference type="SUPFAM" id="SSF51735">
    <property type="entry name" value="NAD(P)-binding Rossmann-fold domains"/>
    <property type="match status" value="1"/>
</dbReference>
<evidence type="ECO:0000256" key="2">
    <source>
        <dbReference type="RuleBase" id="RU000363"/>
    </source>
</evidence>
<dbReference type="InterPro" id="IPR057326">
    <property type="entry name" value="KR_dom"/>
</dbReference>
<feature type="domain" description="Ketoreductase" evidence="3">
    <location>
        <begin position="7"/>
        <end position="189"/>
    </location>
</feature>
<evidence type="ECO:0000259" key="3">
    <source>
        <dbReference type="SMART" id="SM00822"/>
    </source>
</evidence>
<dbReference type="OrthoDB" id="9775296at2"/>
<proteinExistence type="inferred from homology"/>
<dbReference type="Pfam" id="PF00106">
    <property type="entry name" value="adh_short"/>
    <property type="match status" value="1"/>
</dbReference>
<dbReference type="AlphaFoldDB" id="A0A225ED33"/>
<comment type="similarity">
    <text evidence="1 2">Belongs to the short-chain dehydrogenases/reductases (SDR) family.</text>
</comment>
<reference evidence="5" key="1">
    <citation type="submission" date="2017-06" db="EMBL/GenBank/DDBJ databases">
        <title>Genome analysis of Fimbriiglobus ruber SP5, the first member of the order Planctomycetales with confirmed chitinolytic capability.</title>
        <authorList>
            <person name="Ravin N.V."/>
            <person name="Rakitin A.L."/>
            <person name="Ivanova A.A."/>
            <person name="Beletsky A.V."/>
            <person name="Kulichevskaya I.S."/>
            <person name="Mardanov A.V."/>
            <person name="Dedysh S.N."/>
        </authorList>
    </citation>
    <scope>NUCLEOTIDE SEQUENCE [LARGE SCALE GENOMIC DNA]</scope>
    <source>
        <strain evidence="5">SP5</strain>
    </source>
</reference>
<dbReference type="InterPro" id="IPR036291">
    <property type="entry name" value="NAD(P)-bd_dom_sf"/>
</dbReference>
<dbReference type="EMBL" id="NIDE01000001">
    <property type="protein sequence ID" value="OWK47229.1"/>
    <property type="molecule type" value="Genomic_DNA"/>
</dbReference>
<gene>
    <name evidence="4" type="ORF">FRUB_00928</name>
</gene>
<dbReference type="InterPro" id="IPR020904">
    <property type="entry name" value="Sc_DH/Rdtase_CS"/>
</dbReference>
<dbReference type="GO" id="GO:0032787">
    <property type="term" value="P:monocarboxylic acid metabolic process"/>
    <property type="evidence" value="ECO:0007669"/>
    <property type="project" value="UniProtKB-ARBA"/>
</dbReference>
<dbReference type="PANTHER" id="PTHR42879:SF2">
    <property type="entry name" value="3-OXOACYL-[ACYL-CARRIER-PROTEIN] REDUCTASE FABG"/>
    <property type="match status" value="1"/>
</dbReference>
<comment type="caution">
    <text evidence="4">The sequence shown here is derived from an EMBL/GenBank/DDBJ whole genome shotgun (WGS) entry which is preliminary data.</text>
</comment>
<name>A0A225ED33_9BACT</name>